<dbReference type="AlphaFoldDB" id="A0A923MD28"/>
<gene>
    <name evidence="2" type="ORF">H8R02_28940</name>
</gene>
<dbReference type="Gene3D" id="1.20.1270.330">
    <property type="match status" value="1"/>
</dbReference>
<accession>A0A923MD28</accession>
<dbReference type="Pfam" id="PF18269">
    <property type="entry name" value="T3SS_ATPase_C"/>
    <property type="match status" value="1"/>
</dbReference>
<dbReference type="InterPro" id="IPR040627">
    <property type="entry name" value="T3SS_ATPase_C"/>
</dbReference>
<evidence type="ECO:0000259" key="1">
    <source>
        <dbReference type="Pfam" id="PF18269"/>
    </source>
</evidence>
<feature type="domain" description="T3SS EscN ATPase C-terminal" evidence="1">
    <location>
        <begin position="7"/>
        <end position="45"/>
    </location>
</feature>
<dbReference type="EMBL" id="JACORU010000018">
    <property type="protein sequence ID" value="MBC5768522.1"/>
    <property type="molecule type" value="Genomic_DNA"/>
</dbReference>
<protein>
    <recommendedName>
        <fullName evidence="1">T3SS EscN ATPase C-terminal domain-containing protein</fullName>
    </recommendedName>
</protein>
<keyword evidence="3" id="KW-1185">Reference proteome</keyword>
<proteinExistence type="predicted"/>
<comment type="caution">
    <text evidence="2">The sequence shown here is derived from an EMBL/GenBank/DDBJ whole genome shotgun (WGS) entry which is preliminary data.</text>
</comment>
<dbReference type="RefSeq" id="WP_187085389.1">
    <property type="nucleotide sequence ID" value="NZ_JACORU010000018.1"/>
</dbReference>
<evidence type="ECO:0000313" key="3">
    <source>
        <dbReference type="Proteomes" id="UP000596827"/>
    </source>
</evidence>
<name>A0A923MD28_9BURK</name>
<sequence>MPISLLKGSDRIADIAIEKHEAIRKFLRQRTDEHVDWDDTLHQLRVLAG</sequence>
<dbReference type="Proteomes" id="UP000596827">
    <property type="component" value="Unassembled WGS sequence"/>
</dbReference>
<organism evidence="2 3">
    <name type="scientific">Ramlibacter albus</name>
    <dbReference type="NCBI Taxonomy" id="2079448"/>
    <lineage>
        <taxon>Bacteria</taxon>
        <taxon>Pseudomonadati</taxon>
        <taxon>Pseudomonadota</taxon>
        <taxon>Betaproteobacteria</taxon>
        <taxon>Burkholderiales</taxon>
        <taxon>Comamonadaceae</taxon>
        <taxon>Ramlibacter</taxon>
    </lineage>
</organism>
<evidence type="ECO:0000313" key="2">
    <source>
        <dbReference type="EMBL" id="MBC5768522.1"/>
    </source>
</evidence>
<reference evidence="2" key="1">
    <citation type="submission" date="2020-08" db="EMBL/GenBank/DDBJ databases">
        <title>Ramlibacter sp. GTP1 16S ribosomal RNA gene genome sequencing and assembly.</title>
        <authorList>
            <person name="Kang M."/>
        </authorList>
    </citation>
    <scope>NUCLEOTIDE SEQUENCE</scope>
    <source>
        <strain evidence="2">GTP1</strain>
    </source>
</reference>